<dbReference type="GO" id="GO:0005730">
    <property type="term" value="C:nucleolus"/>
    <property type="evidence" value="ECO:0007669"/>
    <property type="project" value="TreeGrafter"/>
</dbReference>
<dbReference type="PANTHER" id="PTHR15682:SF2">
    <property type="entry name" value="UNHEALTHY RIBOSOME BIOGENESIS PROTEIN 2 HOMOLOG"/>
    <property type="match status" value="1"/>
</dbReference>
<evidence type="ECO:0000256" key="1">
    <source>
        <dbReference type="SAM" id="MobiDB-lite"/>
    </source>
</evidence>
<feature type="compositionally biased region" description="Basic and acidic residues" evidence="1">
    <location>
        <begin position="1185"/>
        <end position="1195"/>
    </location>
</feature>
<organism evidence="3 4">
    <name type="scientific">Chloropicon primus</name>
    <dbReference type="NCBI Taxonomy" id="1764295"/>
    <lineage>
        <taxon>Eukaryota</taxon>
        <taxon>Viridiplantae</taxon>
        <taxon>Chlorophyta</taxon>
        <taxon>Chloropicophyceae</taxon>
        <taxon>Chloropicales</taxon>
        <taxon>Chloropicaceae</taxon>
        <taxon>Chloropicon</taxon>
    </lineage>
</organism>
<reference evidence="3 4" key="1">
    <citation type="submission" date="2018-07" db="EMBL/GenBank/DDBJ databases">
        <title>The complete nuclear genome of the prasinophyte Chloropicon primus (CCMP1205).</title>
        <authorList>
            <person name="Pombert J.-F."/>
            <person name="Otis C."/>
            <person name="Turmel M."/>
            <person name="Lemieux C."/>
        </authorList>
    </citation>
    <scope>NUCLEOTIDE SEQUENCE [LARGE SCALE GENOMIC DNA]</scope>
    <source>
        <strain evidence="3 4">CCMP1205</strain>
    </source>
</reference>
<dbReference type="Proteomes" id="UP000316726">
    <property type="component" value="Chromosome 2"/>
</dbReference>
<dbReference type="EMBL" id="CP031035">
    <property type="protein sequence ID" value="QDZ18847.1"/>
    <property type="molecule type" value="Genomic_DNA"/>
</dbReference>
<feature type="domain" description="Nucleolar 27S pre-rRNA processing Urb2/Npa2 C-terminal" evidence="2">
    <location>
        <begin position="1417"/>
        <end position="1617"/>
    </location>
</feature>
<name>A0A5B8MEN5_9CHLO</name>
<evidence type="ECO:0000313" key="3">
    <source>
        <dbReference type="EMBL" id="QDZ18847.1"/>
    </source>
</evidence>
<gene>
    <name evidence="3" type="ORF">A3770_02p13650</name>
</gene>
<protein>
    <recommendedName>
        <fullName evidence="2">Nucleolar 27S pre-rRNA processing Urb2/Npa2 C-terminal domain-containing protein</fullName>
    </recommendedName>
</protein>
<feature type="region of interest" description="Disordered" evidence="1">
    <location>
        <begin position="1185"/>
        <end position="1207"/>
    </location>
</feature>
<keyword evidence="4" id="KW-1185">Reference proteome</keyword>
<dbReference type="PANTHER" id="PTHR15682">
    <property type="entry name" value="UNHEALTHY RIBOSOME BIOGENESIS PROTEIN 2 HOMOLOG"/>
    <property type="match status" value="1"/>
</dbReference>
<evidence type="ECO:0000259" key="2">
    <source>
        <dbReference type="Pfam" id="PF10441"/>
    </source>
</evidence>
<dbReference type="GO" id="GO:0042254">
    <property type="term" value="P:ribosome biogenesis"/>
    <property type="evidence" value="ECO:0007669"/>
    <property type="project" value="TreeGrafter"/>
</dbReference>
<dbReference type="InterPro" id="IPR052609">
    <property type="entry name" value="Ribosome_Biogenesis_Reg"/>
</dbReference>
<accession>A0A5B8MEN5</accession>
<sequence>MGAQRLPNPARAWKEPKSFHEVGVKCCEELDHLRSQPHASSSSSSTPHSIPFGGHFAVRLRARQVARWAAESLGSLAKKGSKDGGGSFHSFALWNVVTKGMEIDANAVEQVTISLVRAVSHLAGDWSERRQAGSLEEGQEEIARALHRFTVGLIGRRDGINREPFFLSGGIKLALDLLGNVISCYKVFDDAGSSTGELWELLCVQILRESRLHCSSQELSLPLAANEKLYLNILSLLEASDKVASVLKAKVADGTKESLGKDHSLHEEALLWIQRLYFPEGCISQYEGWLASLWESCPVRTTGGLSACVQHMLPKAIQKKDAKNRERLYLLELTLNEGLRENLPGAAEVLPWIVFCFHSAWGAEIGTKPQDKARSALDCRVQLDSEGLPLSARAQYLLSILVGCHLIHHAGGCLNGEQTSPRGERRFENAVKALDALHALYHVMERKRLYHRVDDPKLSQLAVLTALAKQVSRMFSVESLESSKVCDGGQKIRLCEVALKCLMQMSKVDLRITEKEMTHLWCLVWISNSRPDFANLDFEFLLSPFTSRRDNSAMIETLYESLSQTFVRGGSVIRNCKFFKALGEVAQSAAPIAVPDMIRTISDSWMDMVVGKDLPSAEAYLSLSELLCTVLDHLKVVKQNALLCSRACRLMFERMQSTDVWAELKSSASDQDETRFCSLLKEWSKEYIARISSLLRVHSSLVRIFVDCEMAGFAEDQRSRGEEPPSSLSSEIIFPIEMTDLSRTLLNLARFAVRSGVKTNVVANFRFVCCASAIQYMSIGEFDPRSVEQSVKSSGERHSEVLFSTLTDQVLSSKGSHKRWNGLISSVDETNVYVAMYHLMSSTFSHWSHSQQGGPNKHTDDLMKDILKCLQQEERGGEGGGMYLTQVKATTLKLFEKMSQSRNTEIRERLLQLTKSQLEICLGREELRTTLSEKIWKYRTKYRNGEKKMEQVVKQVQDHVIGQPFGHKRHSNIELKERGWDAYNLITSSRLRALIHCIDLCLRRSELDSELVSSVCVHMTLVEGIVLDQIDALSSISASTRKSQCIKALSNVLCRTRKCMMPVLLPGFKIGSRKRLSLQKWAVGSIVCISDRLATDLTHCLSDFLEIVGVTYSTELKELSEQFLRSPSSASKDDLDYFGFPKGKAKCLSWKAAARAVRYHESSSEDAREAIRRFQKDLVREIMEVGERRPNDRESPKRRKLSGGHTTPSGGVVGELLYVESLIDAYVEIITYHSSEKSSSYIESSLEHIQCAKSILMALVAKAGCPFSTDGDLNQLQRFIWRKFLHFLELSIELDAAQLTSSALALRKLTVFLKLRTQCEAALNHCEMSSRRLTGKKHVSWSLAALECYFESPTSSLWLRARTQDKKCLRIQSNYADVHINCLLNDLPSCGSPKVLEEHILTFISIVSWAPSMKLRVNTIGRLLCLPLSLFGTTSGAMPDAKQECNIVATCCRLIHGCVKFRGNQCRRSAALIIQSSSCLQSKILSVESLIAKQVENADGTGAQELDDLMVKLRSAASYVCDLYKELASQSENFGKYLVHVLSSYVFLEHGDMNAGDKSEITLILESGICTLLGSCPPKDLKHLHTVFLGKRDSGNYMEKLKKLHTKYEMHFKYQGKK</sequence>
<proteinExistence type="predicted"/>
<evidence type="ECO:0000313" key="4">
    <source>
        <dbReference type="Proteomes" id="UP000316726"/>
    </source>
</evidence>
<dbReference type="InterPro" id="IPR018849">
    <property type="entry name" value="Urb2/Npa2_C"/>
</dbReference>
<dbReference type="Pfam" id="PF10441">
    <property type="entry name" value="Urb2"/>
    <property type="match status" value="1"/>
</dbReference>